<sequence length="286" mass="31754">MSGYQLIYCDPPWQYGNKASNGAAVNHYRTMSLTDLKRLPVWSLAAPDAVIAMWYTGNFNDEAKQLAEAWGFQVRTMKGFTWVKLNQLAEDHINKALAAGEVNDFYDFLTLLNTQSRMNGGNYTRANTEDVLIAVRGNGLERLNASIKQVVYSPLGEHSEKPWEVRHRLELLYGDVKRIELFARAQAEGWDSWGNECINSLELTPAAILVESQNQQQNIPLPETGNTVWPVEVNLYFSKVPGSAELPADLQHKILGNINRMKLDGIPSDAIIAAATTLTAAMGATA</sequence>
<evidence type="ECO:0000256" key="3">
    <source>
        <dbReference type="ARBA" id="ARBA00022691"/>
    </source>
</evidence>
<dbReference type="SUPFAM" id="SSF53335">
    <property type="entry name" value="S-adenosyl-L-methionine-dependent methyltransferases"/>
    <property type="match status" value="1"/>
</dbReference>
<dbReference type="KEGG" id="yen:YE2361"/>
<proteinExistence type="inferred from homology"/>
<dbReference type="GO" id="GO:0009007">
    <property type="term" value="F:site-specific DNA-methyltransferase (adenine-specific) activity"/>
    <property type="evidence" value="ECO:0007669"/>
    <property type="project" value="UniProtKB-EC"/>
</dbReference>
<evidence type="ECO:0000256" key="4">
    <source>
        <dbReference type="PROSITE-ProRule" id="PRU00489"/>
    </source>
</evidence>
<dbReference type="GO" id="GO:0032259">
    <property type="term" value="P:methylation"/>
    <property type="evidence" value="ECO:0007669"/>
    <property type="project" value="UniProtKB-KW"/>
</dbReference>
<keyword evidence="1 5" id="KW-0489">Methyltransferase</keyword>
<dbReference type="OrthoDB" id="6258822at2"/>
<evidence type="ECO:0000256" key="1">
    <source>
        <dbReference type="ARBA" id="ARBA00022603"/>
    </source>
</evidence>
<dbReference type="PATRIC" id="fig|393305.7.peg.2515"/>
<dbReference type="InterPro" id="IPR007757">
    <property type="entry name" value="MT-A70-like"/>
</dbReference>
<accession>A1JR90</accession>
<dbReference type="PANTHER" id="PTHR12829">
    <property type="entry name" value="N6-ADENOSINE-METHYLTRANSFERASE"/>
    <property type="match status" value="1"/>
</dbReference>
<dbReference type="AlphaFoldDB" id="A1JR90"/>
<dbReference type="InterPro" id="IPR029063">
    <property type="entry name" value="SAM-dependent_MTases_sf"/>
</dbReference>
<organism evidence="5 6">
    <name type="scientific">Yersinia enterocolitica serotype O:8 / biotype 1B (strain NCTC 13174 / 8081)</name>
    <dbReference type="NCBI Taxonomy" id="393305"/>
    <lineage>
        <taxon>Bacteria</taxon>
        <taxon>Pseudomonadati</taxon>
        <taxon>Pseudomonadota</taxon>
        <taxon>Gammaproteobacteria</taxon>
        <taxon>Enterobacterales</taxon>
        <taxon>Yersiniaceae</taxon>
        <taxon>Yersinia</taxon>
    </lineage>
</organism>
<dbReference type="EMBL" id="AM286415">
    <property type="protein sequence ID" value="CAL12414.1"/>
    <property type="molecule type" value="Genomic_DNA"/>
</dbReference>
<dbReference type="PROSITE" id="PS51143">
    <property type="entry name" value="MT_A70"/>
    <property type="match status" value="1"/>
</dbReference>
<comment type="similarity">
    <text evidence="4">Belongs to the MT-A70-like family.</text>
</comment>
<dbReference type="eggNOG" id="COG4725">
    <property type="taxonomic scope" value="Bacteria"/>
</dbReference>
<protein>
    <submittedName>
        <fullName evidence="5">Adenine-specific modification methylase</fullName>
        <ecNumber evidence="5">2.1.1.72</ecNumber>
    </submittedName>
</protein>
<reference evidence="5 6" key="1">
    <citation type="journal article" date="2006" name="PLoS Genet.">
        <title>The complete genome sequence and comparative genome analysis of the high pathogenicity Yersinia enterocolitica strain 8081.</title>
        <authorList>
            <person name="Thomson N.R."/>
            <person name="Howard S."/>
            <person name="Wren B.W."/>
            <person name="Holden M.T.G."/>
            <person name="Crossman L."/>
            <person name="Challis G.L."/>
            <person name="Churcher C."/>
            <person name="Mungall K."/>
            <person name="Brooks K."/>
            <person name="Chillingworth T."/>
            <person name="Feltwell T."/>
            <person name="Abdellah Z."/>
            <person name="Hauser H."/>
            <person name="Jagels K."/>
            <person name="Maddison M."/>
            <person name="Moule S."/>
            <person name="Sanders M."/>
            <person name="Whitehead S."/>
            <person name="Quail M.A."/>
            <person name="Dougan G."/>
            <person name="Parkhill J."/>
            <person name="Prentice M.B."/>
        </authorList>
    </citation>
    <scope>NUCLEOTIDE SEQUENCE [LARGE SCALE GENOMIC DNA]</scope>
    <source>
        <strain evidence="6">NCTC 13174 / 8081</strain>
    </source>
</reference>
<dbReference type="SMR" id="A1JR90"/>
<name>A1JR90_YERE8</name>
<dbReference type="HOGENOM" id="CLU_018702_0_0_6"/>
<dbReference type="REBASE" id="14645">
    <property type="entry name" value="M1.Yen8081ORF2361P"/>
</dbReference>
<keyword evidence="2 5" id="KW-0808">Transferase</keyword>
<dbReference type="EC" id="2.1.1.72" evidence="5"/>
<dbReference type="PANTHER" id="PTHR12829:SF7">
    <property type="entry name" value="N6-ADENOSINE-METHYLTRANSFERASE CATALYTIC SUBUNIT"/>
    <property type="match status" value="1"/>
</dbReference>
<evidence type="ECO:0000313" key="6">
    <source>
        <dbReference type="Proteomes" id="UP000000642"/>
    </source>
</evidence>
<evidence type="ECO:0000256" key="2">
    <source>
        <dbReference type="ARBA" id="ARBA00022679"/>
    </source>
</evidence>
<dbReference type="Pfam" id="PF05063">
    <property type="entry name" value="MT-A70"/>
    <property type="match status" value="2"/>
</dbReference>
<keyword evidence="3" id="KW-0949">S-adenosyl-L-methionine</keyword>
<dbReference type="Proteomes" id="UP000000642">
    <property type="component" value="Chromosome"/>
</dbReference>
<evidence type="ECO:0000313" key="5">
    <source>
        <dbReference type="EMBL" id="CAL12414.1"/>
    </source>
</evidence>
<gene>
    <name evidence="5" type="primary">dam</name>
    <name evidence="5" type="ordered locus">YE2361</name>
</gene>